<dbReference type="Proteomes" id="UP000653674">
    <property type="component" value="Unassembled WGS sequence"/>
</dbReference>
<evidence type="ECO:0000313" key="4">
    <source>
        <dbReference type="Proteomes" id="UP000653674"/>
    </source>
</evidence>
<feature type="domain" description="Acyl-CoA thioesterase-like C-terminal" evidence="2">
    <location>
        <begin position="146"/>
        <end position="279"/>
    </location>
</feature>
<accession>A0A8J3LYY6</accession>
<dbReference type="Pfam" id="PF13622">
    <property type="entry name" value="4HBT_3"/>
    <property type="match status" value="1"/>
</dbReference>
<protein>
    <recommendedName>
        <fullName evidence="5">Thioesterase-like superfamily protein</fullName>
    </recommendedName>
</protein>
<organism evidence="3 4">
    <name type="scientific">Planosporangium flavigriseum</name>
    <dbReference type="NCBI Taxonomy" id="373681"/>
    <lineage>
        <taxon>Bacteria</taxon>
        <taxon>Bacillati</taxon>
        <taxon>Actinomycetota</taxon>
        <taxon>Actinomycetes</taxon>
        <taxon>Micromonosporales</taxon>
        <taxon>Micromonosporaceae</taxon>
        <taxon>Planosporangium</taxon>
    </lineage>
</organism>
<dbReference type="Gene3D" id="2.40.160.210">
    <property type="entry name" value="Acyl-CoA thioesterase, double hotdog domain"/>
    <property type="match status" value="1"/>
</dbReference>
<dbReference type="AlphaFoldDB" id="A0A8J3LYY6"/>
<evidence type="ECO:0000313" key="3">
    <source>
        <dbReference type="EMBL" id="GIG75955.1"/>
    </source>
</evidence>
<sequence length="282" mass="30446">MDGTRRLMTYRLKLPVRTVCCVGHDAFYEPAGVDTFVATPATAGPWDAGSQHAGPPSALFARAFERHEPVAGQQLARVAVDILRPVPVAPLTLRVRIVRPGRRITLVEGVAEADGQEVLHARGWRIAQAPEQPPVAAPLDEVLPDLPAEDTAGFWPGAHTAGYVEAMEWRFVSGAFGRPGPARVWMRPRLPLVAGEETSPFCRTMMIADSGNGVSAHLDPARWLFVNVDLTVVLHRQPRGEWVLLDAETTIGPAGAALAASRLSDRDGVIGQGMQTLVVARR</sequence>
<evidence type="ECO:0000259" key="2">
    <source>
        <dbReference type="Pfam" id="PF20789"/>
    </source>
</evidence>
<keyword evidence="4" id="KW-1185">Reference proteome</keyword>
<comment type="caution">
    <text evidence="3">The sequence shown here is derived from an EMBL/GenBank/DDBJ whole genome shotgun (WGS) entry which is preliminary data.</text>
</comment>
<dbReference type="InterPro" id="IPR049450">
    <property type="entry name" value="ACOT8-like_C"/>
</dbReference>
<dbReference type="InterPro" id="IPR042171">
    <property type="entry name" value="Acyl-CoA_hotdog"/>
</dbReference>
<dbReference type="InterPro" id="IPR029069">
    <property type="entry name" value="HotDog_dom_sf"/>
</dbReference>
<dbReference type="InterPro" id="IPR049449">
    <property type="entry name" value="TesB_ACOT8-like_N"/>
</dbReference>
<feature type="domain" description="Acyl-CoA thioesterase-like N-terminal HotDog" evidence="1">
    <location>
        <begin position="43"/>
        <end position="125"/>
    </location>
</feature>
<proteinExistence type="predicted"/>
<dbReference type="Pfam" id="PF20789">
    <property type="entry name" value="4HBT_3C"/>
    <property type="match status" value="1"/>
</dbReference>
<gene>
    <name evidence="3" type="ORF">Pfl04_43590</name>
</gene>
<evidence type="ECO:0008006" key="5">
    <source>
        <dbReference type="Google" id="ProtNLM"/>
    </source>
</evidence>
<name>A0A8J3LYY6_9ACTN</name>
<evidence type="ECO:0000259" key="1">
    <source>
        <dbReference type="Pfam" id="PF13622"/>
    </source>
</evidence>
<dbReference type="SUPFAM" id="SSF54637">
    <property type="entry name" value="Thioesterase/thiol ester dehydrase-isomerase"/>
    <property type="match status" value="2"/>
</dbReference>
<reference evidence="3" key="1">
    <citation type="submission" date="2021-01" db="EMBL/GenBank/DDBJ databases">
        <title>Whole genome shotgun sequence of Planosporangium flavigriseum NBRC 105377.</title>
        <authorList>
            <person name="Komaki H."/>
            <person name="Tamura T."/>
        </authorList>
    </citation>
    <scope>NUCLEOTIDE SEQUENCE</scope>
    <source>
        <strain evidence="3">NBRC 105377</strain>
    </source>
</reference>
<dbReference type="EMBL" id="BONU01000041">
    <property type="protein sequence ID" value="GIG75955.1"/>
    <property type="molecule type" value="Genomic_DNA"/>
</dbReference>